<accession>A0A0C9ZR34</accession>
<sequence length="302" mass="34092">MGLRVSKVEVNNAVQEGKESKKSLRERSKSDLPFKGENTKQWDQLIRALLDWAGTTNDPFGTNEHPDLMERLQELWNEFFEDIKIDIADHPTVKKKVVVSGIWIEFGKRALKLLKRFFVQNPMYRNDPDARAELVAARLPHTRDGKKVIPFIYSDPEKLLCSWEDATLLDIFSYHVQRVGDALESNGPPSGALALSTAAYERALTLYKSGENAKELEVKDGEPNSSKRSKKHEFDTYWGAVARGYTASTSSIPAGKWTRIISYASSGQRTNSRQPSTLDVVDDVMEARANIPISDDEDEDNE</sequence>
<evidence type="ECO:0000313" key="2">
    <source>
        <dbReference type="EMBL" id="KIK40195.1"/>
    </source>
</evidence>
<dbReference type="Proteomes" id="UP000054485">
    <property type="component" value="Unassembled WGS sequence"/>
</dbReference>
<gene>
    <name evidence="2" type="ORF">CY34DRAFT_13857</name>
</gene>
<protein>
    <submittedName>
        <fullName evidence="2">Uncharacterized protein</fullName>
    </submittedName>
</protein>
<evidence type="ECO:0000313" key="3">
    <source>
        <dbReference type="Proteomes" id="UP000054485"/>
    </source>
</evidence>
<feature type="region of interest" description="Disordered" evidence="1">
    <location>
        <begin position="1"/>
        <end position="35"/>
    </location>
</feature>
<name>A0A0C9ZR34_9AGAM</name>
<dbReference type="AlphaFoldDB" id="A0A0C9ZR34"/>
<dbReference type="InParanoid" id="A0A0C9ZR34"/>
<reference evidence="2 3" key="1">
    <citation type="submission" date="2014-04" db="EMBL/GenBank/DDBJ databases">
        <authorList>
            <consortium name="DOE Joint Genome Institute"/>
            <person name="Kuo A."/>
            <person name="Ruytinx J."/>
            <person name="Rineau F."/>
            <person name="Colpaert J."/>
            <person name="Kohler A."/>
            <person name="Nagy L.G."/>
            <person name="Floudas D."/>
            <person name="Copeland A."/>
            <person name="Barry K.W."/>
            <person name="Cichocki N."/>
            <person name="Veneault-Fourrey C."/>
            <person name="LaButti K."/>
            <person name="Lindquist E.A."/>
            <person name="Lipzen A."/>
            <person name="Lundell T."/>
            <person name="Morin E."/>
            <person name="Murat C."/>
            <person name="Sun H."/>
            <person name="Tunlid A."/>
            <person name="Henrissat B."/>
            <person name="Grigoriev I.V."/>
            <person name="Hibbett D.S."/>
            <person name="Martin F."/>
            <person name="Nordberg H.P."/>
            <person name="Cantor M.N."/>
            <person name="Hua S.X."/>
        </authorList>
    </citation>
    <scope>NUCLEOTIDE SEQUENCE [LARGE SCALE GENOMIC DNA]</scope>
    <source>
        <strain evidence="2 3">UH-Slu-Lm8-n1</strain>
    </source>
</reference>
<dbReference type="HOGENOM" id="CLU_921892_0_0_1"/>
<organism evidence="2 3">
    <name type="scientific">Suillus luteus UH-Slu-Lm8-n1</name>
    <dbReference type="NCBI Taxonomy" id="930992"/>
    <lineage>
        <taxon>Eukaryota</taxon>
        <taxon>Fungi</taxon>
        <taxon>Dikarya</taxon>
        <taxon>Basidiomycota</taxon>
        <taxon>Agaricomycotina</taxon>
        <taxon>Agaricomycetes</taxon>
        <taxon>Agaricomycetidae</taxon>
        <taxon>Boletales</taxon>
        <taxon>Suillineae</taxon>
        <taxon>Suillaceae</taxon>
        <taxon>Suillus</taxon>
    </lineage>
</organism>
<dbReference type="OrthoDB" id="2755811at2759"/>
<reference evidence="3" key="2">
    <citation type="submission" date="2015-01" db="EMBL/GenBank/DDBJ databases">
        <title>Evolutionary Origins and Diversification of the Mycorrhizal Mutualists.</title>
        <authorList>
            <consortium name="DOE Joint Genome Institute"/>
            <consortium name="Mycorrhizal Genomics Consortium"/>
            <person name="Kohler A."/>
            <person name="Kuo A."/>
            <person name="Nagy L.G."/>
            <person name="Floudas D."/>
            <person name="Copeland A."/>
            <person name="Barry K.W."/>
            <person name="Cichocki N."/>
            <person name="Veneault-Fourrey C."/>
            <person name="LaButti K."/>
            <person name="Lindquist E.A."/>
            <person name="Lipzen A."/>
            <person name="Lundell T."/>
            <person name="Morin E."/>
            <person name="Murat C."/>
            <person name="Riley R."/>
            <person name="Ohm R."/>
            <person name="Sun H."/>
            <person name="Tunlid A."/>
            <person name="Henrissat B."/>
            <person name="Grigoriev I.V."/>
            <person name="Hibbett D.S."/>
            <person name="Martin F."/>
        </authorList>
    </citation>
    <scope>NUCLEOTIDE SEQUENCE [LARGE SCALE GENOMIC DNA]</scope>
    <source>
        <strain evidence="3">UH-Slu-Lm8-n1</strain>
    </source>
</reference>
<feature type="compositionally biased region" description="Basic and acidic residues" evidence="1">
    <location>
        <begin position="16"/>
        <end position="35"/>
    </location>
</feature>
<proteinExistence type="predicted"/>
<keyword evidence="3" id="KW-1185">Reference proteome</keyword>
<evidence type="ECO:0000256" key="1">
    <source>
        <dbReference type="SAM" id="MobiDB-lite"/>
    </source>
</evidence>
<dbReference type="EMBL" id="KN835311">
    <property type="protein sequence ID" value="KIK40195.1"/>
    <property type="molecule type" value="Genomic_DNA"/>
</dbReference>